<evidence type="ECO:0000313" key="1">
    <source>
        <dbReference type="EMBL" id="ACS66147.1"/>
    </source>
</evidence>
<keyword evidence="1" id="KW-0614">Plasmid</keyword>
<dbReference type="AlphaFoldDB" id="C6BPM3"/>
<reference evidence="1" key="1">
    <citation type="submission" date="2009-06" db="EMBL/GenBank/DDBJ databases">
        <title>Complete sequence plasmid 1 of Ralstonia pickettii 12D.</title>
        <authorList>
            <consortium name="US DOE Joint Genome Institute"/>
            <person name="Lucas S."/>
            <person name="Copeland A."/>
            <person name="Lapidus A."/>
            <person name="Glavina del Rio T."/>
            <person name="Dalin E."/>
            <person name="Tice H."/>
            <person name="Bruce D."/>
            <person name="Goodwin L."/>
            <person name="Pitluck S."/>
            <person name="Sims D."/>
            <person name="Meincke L."/>
            <person name="Brettin T."/>
            <person name="Detter J.C."/>
            <person name="Han C."/>
            <person name="Larimer F."/>
            <person name="Land M."/>
            <person name="Hauser L."/>
            <person name="Kyrpides N."/>
            <person name="Ovchinnikova G."/>
            <person name="Marsh T."/>
            <person name="Richardson P."/>
        </authorList>
    </citation>
    <scope>NUCLEOTIDE SEQUENCE [LARGE SCALE GENOMIC DNA]</scope>
    <source>
        <plasmid evidence="1">12D</plasmid>
        <plasmid evidence="1">pRp12D01</plasmid>
    </source>
</reference>
<sequence length="155" mass="17650">MLRMPPMPLRTIGTTTIARKEKVSTTAWAILKQDLRMTDCEAKVLTAVLTGNPVALQGHEALIPLSDLVPYRQPALTGLGEQKRNVSVKRDIQLLFEVLMKNWIIALPDGTVQGFHFVSEYALMADSQFLRFRLNRFVLVLLEQIRSSRELRDLF</sequence>
<dbReference type="HOGENOM" id="CLU_1694043_0_0_4"/>
<proteinExistence type="predicted"/>
<accession>C6BPM3</accession>
<geneLocation type="plasmid" evidence="1">
    <name>pRp12D01</name>
</geneLocation>
<dbReference type="EMBL" id="CP001646">
    <property type="protein sequence ID" value="ACS66147.1"/>
    <property type="molecule type" value="Genomic_DNA"/>
</dbReference>
<protein>
    <submittedName>
        <fullName evidence="1">Uncharacterized protein</fullName>
    </submittedName>
</protein>
<name>C6BPM3_RALP1</name>
<dbReference type="KEGG" id="rpf:Rpic12D_4913"/>
<organism evidence="1">
    <name type="scientific">Ralstonia pickettii (strain 12D)</name>
    <dbReference type="NCBI Taxonomy" id="428406"/>
    <lineage>
        <taxon>Bacteria</taxon>
        <taxon>Pseudomonadati</taxon>
        <taxon>Pseudomonadota</taxon>
        <taxon>Betaproteobacteria</taxon>
        <taxon>Burkholderiales</taxon>
        <taxon>Burkholderiaceae</taxon>
        <taxon>Ralstonia</taxon>
    </lineage>
</organism>
<gene>
    <name evidence="1" type="ordered locus">Rpic12D_4913</name>
</gene>